<dbReference type="EMBL" id="JASPKZ010001458">
    <property type="protein sequence ID" value="KAJ9598041.1"/>
    <property type="molecule type" value="Genomic_DNA"/>
</dbReference>
<dbReference type="AlphaFoldDB" id="A0AAD8AFD3"/>
<evidence type="ECO:0000313" key="2">
    <source>
        <dbReference type="Proteomes" id="UP001233999"/>
    </source>
</evidence>
<organism evidence="1 2">
    <name type="scientific">Diploptera punctata</name>
    <name type="common">Pacific beetle cockroach</name>
    <dbReference type="NCBI Taxonomy" id="6984"/>
    <lineage>
        <taxon>Eukaryota</taxon>
        <taxon>Metazoa</taxon>
        <taxon>Ecdysozoa</taxon>
        <taxon>Arthropoda</taxon>
        <taxon>Hexapoda</taxon>
        <taxon>Insecta</taxon>
        <taxon>Pterygota</taxon>
        <taxon>Neoptera</taxon>
        <taxon>Polyneoptera</taxon>
        <taxon>Dictyoptera</taxon>
        <taxon>Blattodea</taxon>
        <taxon>Blaberoidea</taxon>
        <taxon>Blaberidae</taxon>
        <taxon>Diplopterinae</taxon>
        <taxon>Diploptera</taxon>
    </lineage>
</organism>
<accession>A0AAD8AFD3</accession>
<evidence type="ECO:0000313" key="1">
    <source>
        <dbReference type="EMBL" id="KAJ9598041.1"/>
    </source>
</evidence>
<name>A0AAD8AFD3_DIPPU</name>
<dbReference type="Proteomes" id="UP001233999">
    <property type="component" value="Unassembled WGS sequence"/>
</dbReference>
<feature type="non-terminal residue" evidence="1">
    <location>
        <position position="113"/>
    </location>
</feature>
<gene>
    <name evidence="1" type="ORF">L9F63_026854</name>
</gene>
<sequence>SQQQCDGLDALTRSNAGYDCRVVEVMSIFVPRVVVMRKVTAADMEAVATEIVMVVSVLRPKQNWWQLNDCGRMIGESSSDVATTDAAEVLIAVIEGDASVATAVMETGDAAMC</sequence>
<feature type="non-terminal residue" evidence="1">
    <location>
        <position position="1"/>
    </location>
</feature>
<keyword evidence="2" id="KW-1185">Reference proteome</keyword>
<proteinExistence type="predicted"/>
<comment type="caution">
    <text evidence="1">The sequence shown here is derived from an EMBL/GenBank/DDBJ whole genome shotgun (WGS) entry which is preliminary data.</text>
</comment>
<reference evidence="1" key="1">
    <citation type="journal article" date="2023" name="IScience">
        <title>Live-bearing cockroach genome reveals convergent evolutionary mechanisms linked to viviparity in insects and beyond.</title>
        <authorList>
            <person name="Fouks B."/>
            <person name="Harrison M.C."/>
            <person name="Mikhailova A.A."/>
            <person name="Marchal E."/>
            <person name="English S."/>
            <person name="Carruthers M."/>
            <person name="Jennings E.C."/>
            <person name="Chiamaka E.L."/>
            <person name="Frigard R.A."/>
            <person name="Pippel M."/>
            <person name="Attardo G.M."/>
            <person name="Benoit J.B."/>
            <person name="Bornberg-Bauer E."/>
            <person name="Tobe S.S."/>
        </authorList>
    </citation>
    <scope>NUCLEOTIDE SEQUENCE</scope>
    <source>
        <strain evidence="1">Stay&amp;Tobe</strain>
    </source>
</reference>
<reference evidence="1" key="2">
    <citation type="submission" date="2023-05" db="EMBL/GenBank/DDBJ databases">
        <authorList>
            <person name="Fouks B."/>
        </authorList>
    </citation>
    <scope>NUCLEOTIDE SEQUENCE</scope>
    <source>
        <strain evidence="1">Stay&amp;Tobe</strain>
        <tissue evidence="1">Testes</tissue>
    </source>
</reference>
<protein>
    <submittedName>
        <fullName evidence="1">Uncharacterized protein</fullName>
    </submittedName>
</protein>